<sequence length="304" mass="35035">MNFIFFIIGYANSFLNPLIYAKFNREFRTPFVLILNCRCRDINHQVRCETYARQFGDSANFDDTRKFPPLGRSSPFGSILALRTSNQPSPLVVSSRKSESRIRQQAYPRAIFLLNENKTTTLDRMRFRMMFVKKPKLSLNPREESLRREARLKRREQLFAYATHNNAVLVYLMLKEDMRQADLNCEDDKANSEIKQIGDHIGTEGSCEEIVSNSITFTRKWRSSILATIDFSPVENPLNRQATPPIVKPFVNLEAGPSVDFIDDEVEDELEEKEMFIAKAIGGESISHRGCFMPTAFVNTKLQK</sequence>
<evidence type="ECO:0000313" key="2">
    <source>
        <dbReference type="Proteomes" id="UP000784294"/>
    </source>
</evidence>
<proteinExistence type="predicted"/>
<dbReference type="EMBL" id="CAAALY010026921">
    <property type="protein sequence ID" value="VEL16045.1"/>
    <property type="molecule type" value="Genomic_DNA"/>
</dbReference>
<evidence type="ECO:0000313" key="1">
    <source>
        <dbReference type="EMBL" id="VEL16045.1"/>
    </source>
</evidence>
<keyword evidence="2" id="KW-1185">Reference proteome</keyword>
<reference evidence="1" key="1">
    <citation type="submission" date="2018-11" db="EMBL/GenBank/DDBJ databases">
        <authorList>
            <consortium name="Pathogen Informatics"/>
        </authorList>
    </citation>
    <scope>NUCLEOTIDE SEQUENCE</scope>
</reference>
<protein>
    <recommendedName>
        <fullName evidence="3">G-protein coupled receptors family 1 profile domain-containing protein</fullName>
    </recommendedName>
</protein>
<dbReference type="Proteomes" id="UP000784294">
    <property type="component" value="Unassembled WGS sequence"/>
</dbReference>
<organism evidence="1 2">
    <name type="scientific">Protopolystoma xenopodis</name>
    <dbReference type="NCBI Taxonomy" id="117903"/>
    <lineage>
        <taxon>Eukaryota</taxon>
        <taxon>Metazoa</taxon>
        <taxon>Spiralia</taxon>
        <taxon>Lophotrochozoa</taxon>
        <taxon>Platyhelminthes</taxon>
        <taxon>Monogenea</taxon>
        <taxon>Polyopisthocotylea</taxon>
        <taxon>Polystomatidea</taxon>
        <taxon>Polystomatidae</taxon>
        <taxon>Protopolystoma</taxon>
    </lineage>
</organism>
<name>A0A3S4ZZS9_9PLAT</name>
<evidence type="ECO:0008006" key="3">
    <source>
        <dbReference type="Google" id="ProtNLM"/>
    </source>
</evidence>
<dbReference type="Gene3D" id="1.20.1070.10">
    <property type="entry name" value="Rhodopsin 7-helix transmembrane proteins"/>
    <property type="match status" value="1"/>
</dbReference>
<dbReference type="AlphaFoldDB" id="A0A3S4ZZS9"/>
<comment type="caution">
    <text evidence="1">The sequence shown here is derived from an EMBL/GenBank/DDBJ whole genome shotgun (WGS) entry which is preliminary data.</text>
</comment>
<accession>A0A3S4ZZS9</accession>
<dbReference type="SUPFAM" id="SSF81321">
    <property type="entry name" value="Family A G protein-coupled receptor-like"/>
    <property type="match status" value="1"/>
</dbReference>
<gene>
    <name evidence="1" type="ORF">PXEA_LOCUS9485</name>
</gene>
<dbReference type="OrthoDB" id="5951059at2759"/>